<protein>
    <submittedName>
        <fullName evidence="1">Uncharacterized protein</fullName>
    </submittedName>
</protein>
<organism evidence="1 2">
    <name type="scientific">Bradyrhizobium icense</name>
    <dbReference type="NCBI Taxonomy" id="1274631"/>
    <lineage>
        <taxon>Bacteria</taxon>
        <taxon>Pseudomonadati</taxon>
        <taxon>Pseudomonadota</taxon>
        <taxon>Alphaproteobacteria</taxon>
        <taxon>Hyphomicrobiales</taxon>
        <taxon>Nitrobacteraceae</taxon>
        <taxon>Bradyrhizobium</taxon>
    </lineage>
</organism>
<accession>A0A1B1UHM6</accession>
<dbReference type="AlphaFoldDB" id="A0A1B1UHM6"/>
<sequence length="120" mass="12853">MVAEAAAKRGGLTSQYIRQAVYGALRADGYEPTAIPANGNADGAGPDSWALVDGSNNVLGFGKFDAKPADDDRGTWLPMIYADAAPFDPDKHYRLAPDQPFVEGNKVIRRYPVIDKGEAV</sequence>
<dbReference type="EMBL" id="CP016428">
    <property type="protein sequence ID" value="ANW02252.1"/>
    <property type="molecule type" value="Genomic_DNA"/>
</dbReference>
<reference evidence="1 2" key="1">
    <citation type="submission" date="2016-07" db="EMBL/GenBank/DDBJ databases">
        <title>Complete genome sequence of Bradyrhizobium icense LMTR 13T, a potential inoculant strain isolated from lima bean (Phaseolus lunatus) in Peru.</title>
        <authorList>
            <person name="Ormeno-Orrillo E."/>
            <person name="Duran D."/>
            <person name="Rogel M.A."/>
            <person name="Rey L."/>
            <person name="Imperial J."/>
            <person name="Ruiz-Argueso T."/>
            <person name="Martinez-Romero E."/>
        </authorList>
    </citation>
    <scope>NUCLEOTIDE SEQUENCE [LARGE SCALE GENOMIC DNA]</scope>
    <source>
        <strain evidence="1 2">LMTR 13</strain>
    </source>
</reference>
<dbReference type="Proteomes" id="UP000092839">
    <property type="component" value="Chromosome"/>
</dbReference>
<evidence type="ECO:0000313" key="1">
    <source>
        <dbReference type="EMBL" id="ANW02252.1"/>
    </source>
</evidence>
<dbReference type="KEGG" id="bic:LMTR13_20850"/>
<dbReference type="STRING" id="1274631.LMTR13_20850"/>
<keyword evidence="2" id="KW-1185">Reference proteome</keyword>
<proteinExistence type="predicted"/>
<evidence type="ECO:0000313" key="2">
    <source>
        <dbReference type="Proteomes" id="UP000092839"/>
    </source>
</evidence>
<name>A0A1B1UHM6_9BRAD</name>
<gene>
    <name evidence="1" type="ORF">LMTR13_20850</name>
</gene>